<dbReference type="AlphaFoldDB" id="A0A9D4RBS0"/>
<evidence type="ECO:0000313" key="3">
    <source>
        <dbReference type="Proteomes" id="UP000828390"/>
    </source>
</evidence>
<dbReference type="Proteomes" id="UP000828390">
    <property type="component" value="Unassembled WGS sequence"/>
</dbReference>
<sequence>MHCATAQDINLDSDSDHDTDSSASSSPGLSSKRLLQQFHLFKETQRYLRFGKALNMTNEVLLMHFLFYMKGHDDAWFWSQAKYIISLKDLMAVFRTDAQTDRQTD</sequence>
<gene>
    <name evidence="2" type="ORF">DPMN_023421</name>
</gene>
<keyword evidence="3" id="KW-1185">Reference proteome</keyword>
<reference evidence="2" key="1">
    <citation type="journal article" date="2019" name="bioRxiv">
        <title>The Genome of the Zebra Mussel, Dreissena polymorpha: A Resource for Invasive Species Research.</title>
        <authorList>
            <person name="McCartney M.A."/>
            <person name="Auch B."/>
            <person name="Kono T."/>
            <person name="Mallez S."/>
            <person name="Zhang Y."/>
            <person name="Obille A."/>
            <person name="Becker A."/>
            <person name="Abrahante J.E."/>
            <person name="Garbe J."/>
            <person name="Badalamenti J.P."/>
            <person name="Herman A."/>
            <person name="Mangelson H."/>
            <person name="Liachko I."/>
            <person name="Sullivan S."/>
            <person name="Sone E.D."/>
            <person name="Koren S."/>
            <person name="Silverstein K.A.T."/>
            <person name="Beckman K.B."/>
            <person name="Gohl D.M."/>
        </authorList>
    </citation>
    <scope>NUCLEOTIDE SEQUENCE</scope>
    <source>
        <strain evidence="2">Duluth1</strain>
        <tissue evidence="2">Whole animal</tissue>
    </source>
</reference>
<comment type="caution">
    <text evidence="2">The sequence shown here is derived from an EMBL/GenBank/DDBJ whole genome shotgun (WGS) entry which is preliminary data.</text>
</comment>
<proteinExistence type="predicted"/>
<feature type="region of interest" description="Disordered" evidence="1">
    <location>
        <begin position="1"/>
        <end position="30"/>
    </location>
</feature>
<name>A0A9D4RBS0_DREPO</name>
<protein>
    <submittedName>
        <fullName evidence="2">Uncharacterized protein</fullName>
    </submittedName>
</protein>
<organism evidence="2 3">
    <name type="scientific">Dreissena polymorpha</name>
    <name type="common">Zebra mussel</name>
    <name type="synonym">Mytilus polymorpha</name>
    <dbReference type="NCBI Taxonomy" id="45954"/>
    <lineage>
        <taxon>Eukaryota</taxon>
        <taxon>Metazoa</taxon>
        <taxon>Spiralia</taxon>
        <taxon>Lophotrochozoa</taxon>
        <taxon>Mollusca</taxon>
        <taxon>Bivalvia</taxon>
        <taxon>Autobranchia</taxon>
        <taxon>Heteroconchia</taxon>
        <taxon>Euheterodonta</taxon>
        <taxon>Imparidentia</taxon>
        <taxon>Neoheterodontei</taxon>
        <taxon>Myida</taxon>
        <taxon>Dreissenoidea</taxon>
        <taxon>Dreissenidae</taxon>
        <taxon>Dreissena</taxon>
    </lineage>
</organism>
<dbReference type="EMBL" id="JAIWYP010000002">
    <property type="protein sequence ID" value="KAH3860520.1"/>
    <property type="molecule type" value="Genomic_DNA"/>
</dbReference>
<feature type="compositionally biased region" description="Low complexity" evidence="1">
    <location>
        <begin position="21"/>
        <end position="30"/>
    </location>
</feature>
<reference evidence="2" key="2">
    <citation type="submission" date="2020-11" db="EMBL/GenBank/DDBJ databases">
        <authorList>
            <person name="McCartney M.A."/>
            <person name="Auch B."/>
            <person name="Kono T."/>
            <person name="Mallez S."/>
            <person name="Becker A."/>
            <person name="Gohl D.M."/>
            <person name="Silverstein K.A.T."/>
            <person name="Koren S."/>
            <person name="Bechman K.B."/>
            <person name="Herman A."/>
            <person name="Abrahante J.E."/>
            <person name="Garbe J."/>
        </authorList>
    </citation>
    <scope>NUCLEOTIDE SEQUENCE</scope>
    <source>
        <strain evidence="2">Duluth1</strain>
        <tissue evidence="2">Whole animal</tissue>
    </source>
</reference>
<accession>A0A9D4RBS0</accession>
<evidence type="ECO:0000313" key="2">
    <source>
        <dbReference type="EMBL" id="KAH3860520.1"/>
    </source>
</evidence>
<evidence type="ECO:0000256" key="1">
    <source>
        <dbReference type="SAM" id="MobiDB-lite"/>
    </source>
</evidence>